<sequence>MNLREVCIQDIYRNYRKAASELNCFFRSTPFVSLKHYEDFLIKDSENVALVKKEILDNVKEDTLIILDLPLSDSLNIGHILNKSNNANLVLAANFMFHTFGLIGDKKDIETLINVGMDLKENRSNKYVFILDNNRYLEKYSTIKDVPKDKFNNQYELSDEDLPTIEILNILKIKNVFLYYKDLKEDIKNYVEYLRINKLNIIDICKNSKEDFS</sequence>
<proteinExistence type="predicted"/>
<protein>
    <recommendedName>
        <fullName evidence="3">Normocyte-binding protein</fullName>
    </recommendedName>
</protein>
<evidence type="ECO:0000313" key="2">
    <source>
        <dbReference type="Proteomes" id="UP000030014"/>
    </source>
</evidence>
<evidence type="ECO:0008006" key="3">
    <source>
        <dbReference type="Google" id="ProtNLM"/>
    </source>
</evidence>
<evidence type="ECO:0000313" key="1">
    <source>
        <dbReference type="EMBL" id="KGM93072.1"/>
    </source>
</evidence>
<dbReference type="Proteomes" id="UP000030014">
    <property type="component" value="Unassembled WGS sequence"/>
</dbReference>
<name>A0A0A0HWZ6_CLOBO</name>
<reference evidence="1 2" key="1">
    <citation type="submission" date="2014-01" db="EMBL/GenBank/DDBJ databases">
        <title>Plasmidome dynamics in the species complex Clostridium novyi sensu lato converts strains of independent lineages into distinctly different pathogens.</title>
        <authorList>
            <person name="Skarin H."/>
            <person name="Segerman B."/>
        </authorList>
    </citation>
    <scope>NUCLEOTIDE SEQUENCE [LARGE SCALE GENOMIC DNA]</scope>
    <source>
        <strain evidence="1 2">DC5</strain>
    </source>
</reference>
<dbReference type="EMBL" id="JDRY01000174">
    <property type="protein sequence ID" value="KGM93072.1"/>
    <property type="molecule type" value="Genomic_DNA"/>
</dbReference>
<dbReference type="AlphaFoldDB" id="A0A0A0HWZ6"/>
<comment type="caution">
    <text evidence="1">The sequence shown here is derived from an EMBL/GenBank/DDBJ whole genome shotgun (WGS) entry which is preliminary data.</text>
</comment>
<accession>A0A0A0HWZ6</accession>
<organism evidence="1 2">
    <name type="scientific">Clostridium botulinum C/D str. DC5</name>
    <dbReference type="NCBI Taxonomy" id="1443128"/>
    <lineage>
        <taxon>Bacteria</taxon>
        <taxon>Bacillati</taxon>
        <taxon>Bacillota</taxon>
        <taxon>Clostridia</taxon>
        <taxon>Eubacteriales</taxon>
        <taxon>Clostridiaceae</taxon>
        <taxon>Clostridium</taxon>
    </lineage>
</organism>
<gene>
    <name evidence="1" type="ORF">Z955_16035</name>
</gene>